<protein>
    <recommendedName>
        <fullName evidence="5">Transmembrane protein</fullName>
    </recommendedName>
</protein>
<keyword evidence="2" id="KW-0812">Transmembrane</keyword>
<dbReference type="PANTHER" id="PTHR37206:SF4">
    <property type="entry name" value="TRANSMEMBRANE PROTEIN"/>
    <property type="match status" value="1"/>
</dbReference>
<organism evidence="3 4">
    <name type="scientific">Deinandra increscens subsp. villosa</name>
    <dbReference type="NCBI Taxonomy" id="3103831"/>
    <lineage>
        <taxon>Eukaryota</taxon>
        <taxon>Viridiplantae</taxon>
        <taxon>Streptophyta</taxon>
        <taxon>Embryophyta</taxon>
        <taxon>Tracheophyta</taxon>
        <taxon>Spermatophyta</taxon>
        <taxon>Magnoliopsida</taxon>
        <taxon>eudicotyledons</taxon>
        <taxon>Gunneridae</taxon>
        <taxon>Pentapetalae</taxon>
        <taxon>asterids</taxon>
        <taxon>campanulids</taxon>
        <taxon>Asterales</taxon>
        <taxon>Asteraceae</taxon>
        <taxon>Asteroideae</taxon>
        <taxon>Heliantheae alliance</taxon>
        <taxon>Madieae</taxon>
        <taxon>Madiinae</taxon>
        <taxon>Deinandra</taxon>
    </lineage>
</organism>
<name>A0AAP0D2I5_9ASTR</name>
<reference evidence="3 4" key="1">
    <citation type="submission" date="2024-04" db="EMBL/GenBank/DDBJ databases">
        <title>The reference genome of an endangered Asteraceae, Deinandra increscens subsp. villosa, native to the Central Coast of California.</title>
        <authorList>
            <person name="Guilliams M."/>
            <person name="Hasenstab-Lehman K."/>
            <person name="Meyer R."/>
            <person name="Mcevoy S."/>
        </authorList>
    </citation>
    <scope>NUCLEOTIDE SEQUENCE [LARGE SCALE GENOMIC DNA]</scope>
    <source>
        <tissue evidence="3">Leaf</tissue>
    </source>
</reference>
<feature type="compositionally biased region" description="Low complexity" evidence="1">
    <location>
        <begin position="54"/>
        <end position="74"/>
    </location>
</feature>
<proteinExistence type="predicted"/>
<dbReference type="AlphaFoldDB" id="A0AAP0D2I5"/>
<feature type="transmembrane region" description="Helical" evidence="2">
    <location>
        <begin position="114"/>
        <end position="132"/>
    </location>
</feature>
<comment type="caution">
    <text evidence="3">The sequence shown here is derived from an EMBL/GenBank/DDBJ whole genome shotgun (WGS) entry which is preliminary data.</text>
</comment>
<evidence type="ECO:0000313" key="4">
    <source>
        <dbReference type="Proteomes" id="UP001408789"/>
    </source>
</evidence>
<keyword evidence="2" id="KW-0472">Membrane</keyword>
<feature type="region of interest" description="Disordered" evidence="1">
    <location>
        <begin position="1"/>
        <end position="87"/>
    </location>
</feature>
<evidence type="ECO:0008006" key="5">
    <source>
        <dbReference type="Google" id="ProtNLM"/>
    </source>
</evidence>
<dbReference type="Proteomes" id="UP001408789">
    <property type="component" value="Unassembled WGS sequence"/>
</dbReference>
<keyword evidence="2" id="KW-1133">Transmembrane helix</keyword>
<evidence type="ECO:0000313" key="3">
    <source>
        <dbReference type="EMBL" id="KAK9063609.1"/>
    </source>
</evidence>
<gene>
    <name evidence="3" type="ORF">SSX86_017480</name>
</gene>
<evidence type="ECO:0000256" key="1">
    <source>
        <dbReference type="SAM" id="MobiDB-lite"/>
    </source>
</evidence>
<dbReference type="EMBL" id="JBCNJP010000018">
    <property type="protein sequence ID" value="KAK9063609.1"/>
    <property type="molecule type" value="Genomic_DNA"/>
</dbReference>
<keyword evidence="4" id="KW-1185">Reference proteome</keyword>
<sequence>MEDNEWESIHPSTSASQSDEDDAGTGAVVLPRPTNFTVPPFSPPTNHEPLPGFSETETPSPPSSYSSSTTSYTSDVVENEPPQPPEATNTLLNASLGILSSWILRIAYGIRSRIGLMSIASVASFVTLTAYARRWQRRRRLAEKDKLLILLNQKDEKIKQLLLQIERMKETISARRRVPVFRVVVDSPLVVGPRLN</sequence>
<dbReference type="PANTHER" id="PTHR37206">
    <property type="entry name" value="TRANSMEMBRANE PROTEIN"/>
    <property type="match status" value="1"/>
</dbReference>
<accession>A0AAP0D2I5</accession>
<evidence type="ECO:0000256" key="2">
    <source>
        <dbReference type="SAM" id="Phobius"/>
    </source>
</evidence>